<accession>A0A5A7M6J6</accession>
<reference evidence="1 2" key="1">
    <citation type="journal article" date="2019" name="Microbiol. Resour. Announc.">
        <title>Draft Genome Sequence of Comamonas testosteroni TA441, a Bacterium That Has a Cryptic Phenol Degradation Gene Cluster.</title>
        <authorList>
            <person name="Arai H."/>
            <person name="Ishii M."/>
        </authorList>
    </citation>
    <scope>NUCLEOTIDE SEQUENCE [LARGE SCALE GENOMIC DNA]</scope>
    <source>
        <strain evidence="1 2">TA441</strain>
    </source>
</reference>
<evidence type="ECO:0000313" key="1">
    <source>
        <dbReference type="EMBL" id="GEQ73210.1"/>
    </source>
</evidence>
<dbReference type="AlphaFoldDB" id="A0A5A7M6J6"/>
<proteinExistence type="predicted"/>
<dbReference type="EMBL" id="BKBW01000001">
    <property type="protein sequence ID" value="GEQ73210.1"/>
    <property type="molecule type" value="Genomic_DNA"/>
</dbReference>
<name>A0A5A7M6J6_COMTE</name>
<comment type="caution">
    <text evidence="1">The sequence shown here is derived from an EMBL/GenBank/DDBJ whole genome shotgun (WGS) entry which is preliminary data.</text>
</comment>
<dbReference type="RefSeq" id="WP_149354348.1">
    <property type="nucleotide sequence ID" value="NZ_BKBW01000001.1"/>
</dbReference>
<organism evidence="1 2">
    <name type="scientific">Comamonas testosteroni</name>
    <name type="common">Pseudomonas testosteroni</name>
    <dbReference type="NCBI Taxonomy" id="285"/>
    <lineage>
        <taxon>Bacteria</taxon>
        <taxon>Pseudomonadati</taxon>
        <taxon>Pseudomonadota</taxon>
        <taxon>Betaproteobacteria</taxon>
        <taxon>Burkholderiales</taxon>
        <taxon>Comamonadaceae</taxon>
        <taxon>Comamonas</taxon>
    </lineage>
</organism>
<protein>
    <submittedName>
        <fullName evidence="1">Uncharacterized protein</fullName>
    </submittedName>
</protein>
<sequence length="174" mass="19265">MSRFPDQSTPSPATEKAIQAARLQAQKLLKLAAEHLHANKVPEDEVLYQVQIPADAGNPHATLHLQIAWPGVLQLVKARVGLLQSANLANAGWVMRDRLAQLRALCPADRVLLKATIRRPHTTPVKVTFDASGVLRVMHFRTRKLLAVSVPGAPFKLSPDFQALTFHDLMPRLR</sequence>
<dbReference type="Proteomes" id="UP000323105">
    <property type="component" value="Unassembled WGS sequence"/>
</dbReference>
<evidence type="ECO:0000313" key="2">
    <source>
        <dbReference type="Proteomes" id="UP000323105"/>
    </source>
</evidence>
<gene>
    <name evidence="1" type="ORF">CTTA_0215</name>
</gene>